<dbReference type="InterPro" id="IPR000772">
    <property type="entry name" value="Ricin_B_lectin"/>
</dbReference>
<feature type="region of interest" description="Disordered" evidence="7">
    <location>
        <begin position="544"/>
        <end position="724"/>
    </location>
</feature>
<dbReference type="SMART" id="SM00458">
    <property type="entry name" value="RICIN"/>
    <property type="match status" value="2"/>
</dbReference>
<keyword evidence="11" id="KW-1185">Reference proteome</keyword>
<evidence type="ECO:0000256" key="2">
    <source>
        <dbReference type="ARBA" id="ARBA00021911"/>
    </source>
</evidence>
<name>A0AAD3H829_9STRA</name>
<keyword evidence="4" id="KW-0677">Repeat</keyword>
<feature type="compositionally biased region" description="Low complexity" evidence="7">
    <location>
        <begin position="598"/>
        <end position="629"/>
    </location>
</feature>
<evidence type="ECO:0000256" key="4">
    <source>
        <dbReference type="ARBA" id="ARBA00022737"/>
    </source>
</evidence>
<organism evidence="10 11">
    <name type="scientific">Chaetoceros tenuissimus</name>
    <dbReference type="NCBI Taxonomy" id="426638"/>
    <lineage>
        <taxon>Eukaryota</taxon>
        <taxon>Sar</taxon>
        <taxon>Stramenopiles</taxon>
        <taxon>Ochrophyta</taxon>
        <taxon>Bacillariophyta</taxon>
        <taxon>Coscinodiscophyceae</taxon>
        <taxon>Chaetocerotophycidae</taxon>
        <taxon>Chaetocerotales</taxon>
        <taxon>Chaetocerotaceae</taxon>
        <taxon>Chaetoceros</taxon>
    </lineage>
</organism>
<comment type="caution">
    <text evidence="10">The sequence shown here is derived from an EMBL/GenBank/DDBJ whole genome shotgun (WGS) entry which is preliminary data.</text>
</comment>
<gene>
    <name evidence="10" type="ORF">CTEN210_09924</name>
</gene>
<dbReference type="Pfam" id="PF00652">
    <property type="entry name" value="Ricin_B_lectin"/>
    <property type="match status" value="1"/>
</dbReference>
<sequence length="932" mass="100873">MRFNLKLIALTVPFLSVVKTIKGSDVLTASINDDGSVTLPIIASQSSQNKRNLSHDYNRYNFPFQIQSMKRTEHDKFLCLTAEYIGEGAKLIIDDCDNHNKLQYWKTDNYSRIRSDADSHLCLARVVKSRPDNSKFKFMELQNCSSPNDSNTWTFNVFDQTLGWKRNNNQVLTVRRALDESAQAKQETFLSFNQIFKHPNQKWNVFVAPKKFAIKTKIASKEYCIQNVGLNNALVVKECSDDKNQHWSSDLNGKVFSADNSSQCMQWIGGNNLVVGDCASDIASISFIYNKLDSTLLLKSDGREAFTVVQGGDERVILSKRFIEGTSQNWKLSPIEDSIEILIFDDCTSTNQCPRCHGDCDDDNDCEGSLVCAQRDAFEAVHGCTGNGGENDRRGADVCVDPPLIRYVHECTSKDKCGLCEMDCDDDNDCADGLICLQRDGYEDVDGCFGEGLGDDKYGKDVCVRKSPLEPPVRELPVIAYVGECDKDYKCGLCEGDCDSDDDCLDDLVCGKRRGYESVSGCIGEGGDEDRYGKDICFQASESPSFSPTVTPSVSVSPSIEPSVSTSPSLGPSVSHVPSTSISPSTKPSVSMDPSSNPTISPAPSSDPTTSPSITTSPSSRPSASAQPSDTPTLSPSFTPSNSPSENPTVTVSPSTLPSISSGPSAVPSESSYPSNRPSTSSSPSTSPSRSLAPSVTPSSSPSQLPSNSLKPSTVPSSGPTEAPSSSFIKIIGDCTSTNQCPRCHGDCDDDNDCEGSLVCAQRDAFEAVHGCTGNGGENDRHGADVCVDPPLIRYVHECTSKDKCGLCEMDCDDDNDCADGLICLQRDGYEDVDGCFGEGLGDDKYGKDVCVRKSPLEPPVRELPVIAYVGECDKDYKCGLCEGDCDSDDDCLDDLVCGKRRGYESVSGCTGEGGDEDRYGKDICMKPPIIR</sequence>
<protein>
    <recommendedName>
        <fullName evidence="2">Circumsporozoite protein</fullName>
    </recommendedName>
</protein>
<keyword evidence="3" id="KW-0748">Sporozoite</keyword>
<reference evidence="10 11" key="1">
    <citation type="journal article" date="2021" name="Sci. Rep.">
        <title>The genome of the diatom Chaetoceros tenuissimus carries an ancient integrated fragment of an extant virus.</title>
        <authorList>
            <person name="Hongo Y."/>
            <person name="Kimura K."/>
            <person name="Takaki Y."/>
            <person name="Yoshida Y."/>
            <person name="Baba S."/>
            <person name="Kobayashi G."/>
            <person name="Nagasaki K."/>
            <person name="Hano T."/>
            <person name="Tomaru Y."/>
        </authorList>
    </citation>
    <scope>NUCLEOTIDE SEQUENCE [LARGE SCALE GENOMIC DNA]</scope>
    <source>
        <strain evidence="10 11">NIES-3715</strain>
    </source>
</reference>
<evidence type="ECO:0000256" key="6">
    <source>
        <dbReference type="ARBA" id="ARBA00045806"/>
    </source>
</evidence>
<dbReference type="SUPFAM" id="SSF50370">
    <property type="entry name" value="Ricin B-like lectins"/>
    <property type="match status" value="2"/>
</dbReference>
<dbReference type="InterPro" id="IPR035992">
    <property type="entry name" value="Ricin_B-like_lectins"/>
</dbReference>
<dbReference type="PANTHER" id="PTHR44826:SF3">
    <property type="entry name" value="SPORE COAT PROTEIN SP85"/>
    <property type="match status" value="1"/>
</dbReference>
<feature type="signal peptide" evidence="8">
    <location>
        <begin position="1"/>
        <end position="23"/>
    </location>
</feature>
<evidence type="ECO:0000259" key="9">
    <source>
        <dbReference type="SMART" id="SM00458"/>
    </source>
</evidence>
<feature type="domain" description="Ricin B lectin" evidence="9">
    <location>
        <begin position="212"/>
        <end position="333"/>
    </location>
</feature>
<proteinExistence type="inferred from homology"/>
<evidence type="ECO:0000256" key="7">
    <source>
        <dbReference type="SAM" id="MobiDB-lite"/>
    </source>
</evidence>
<evidence type="ECO:0000256" key="3">
    <source>
        <dbReference type="ARBA" id="ARBA00022522"/>
    </source>
</evidence>
<dbReference type="Proteomes" id="UP001054902">
    <property type="component" value="Unassembled WGS sequence"/>
</dbReference>
<feature type="compositionally biased region" description="Low complexity" evidence="7">
    <location>
        <begin position="577"/>
        <end position="591"/>
    </location>
</feature>
<evidence type="ECO:0000313" key="11">
    <source>
        <dbReference type="Proteomes" id="UP001054902"/>
    </source>
</evidence>
<feature type="chain" id="PRO_5041896770" description="Circumsporozoite protein" evidence="8">
    <location>
        <begin position="24"/>
        <end position="932"/>
    </location>
</feature>
<comment type="function">
    <text evidence="5">In the vertebrate host, binds to highly sulfated heparan sulfate proteoglycans (HSPGs) on the surface of host hepatocytes and is required for sporozoite invasion of the host hepatocytes.</text>
</comment>
<feature type="compositionally biased region" description="Low complexity" evidence="7">
    <location>
        <begin position="544"/>
        <end position="569"/>
    </location>
</feature>
<comment type="similarity">
    <text evidence="1">Belongs to the plasmodium circumsporozoite protein family.</text>
</comment>
<feature type="compositionally biased region" description="Low complexity" evidence="7">
    <location>
        <begin position="658"/>
        <end position="713"/>
    </location>
</feature>
<dbReference type="Gene3D" id="2.80.10.50">
    <property type="match status" value="1"/>
</dbReference>
<feature type="domain" description="Ricin B lectin" evidence="9">
    <location>
        <begin position="61"/>
        <end position="206"/>
    </location>
</feature>
<feature type="compositionally biased region" description="Polar residues" evidence="7">
    <location>
        <begin position="714"/>
        <end position="724"/>
    </location>
</feature>
<evidence type="ECO:0000313" key="10">
    <source>
        <dbReference type="EMBL" id="GFH53448.1"/>
    </source>
</evidence>
<dbReference type="PANTHER" id="PTHR44826">
    <property type="entry name" value="SPORE COAT PROTEIN SP85"/>
    <property type="match status" value="1"/>
</dbReference>
<dbReference type="PROSITE" id="PS50231">
    <property type="entry name" value="RICIN_B_LECTIN"/>
    <property type="match status" value="2"/>
</dbReference>
<dbReference type="EMBL" id="BLLK01000047">
    <property type="protein sequence ID" value="GFH53448.1"/>
    <property type="molecule type" value="Genomic_DNA"/>
</dbReference>
<accession>A0AAD3H829</accession>
<evidence type="ECO:0000256" key="1">
    <source>
        <dbReference type="ARBA" id="ARBA00006241"/>
    </source>
</evidence>
<feature type="compositionally biased region" description="Polar residues" evidence="7">
    <location>
        <begin position="630"/>
        <end position="657"/>
    </location>
</feature>
<dbReference type="InterPro" id="IPR051860">
    <property type="entry name" value="Plasmodium_CSP_Invasion"/>
</dbReference>
<comment type="function">
    <text evidence="6">Essential sporozoite protein. In the mosquito vector, required for sporozoite development in the oocyst, migration through the vector hemolymph and entry into the vector salivary glands. In the vertebrate host, required for sporozoite migration through the host dermis and infection of host hepatocytes. Binds to highly sulfated heparan sulfate proteoglycans (HSPGs) on the surface of host hepatocytes.</text>
</comment>
<dbReference type="AlphaFoldDB" id="A0AAD3H829"/>
<evidence type="ECO:0000256" key="8">
    <source>
        <dbReference type="SAM" id="SignalP"/>
    </source>
</evidence>
<evidence type="ECO:0000256" key="5">
    <source>
        <dbReference type="ARBA" id="ARBA00033726"/>
    </source>
</evidence>
<keyword evidence="8" id="KW-0732">Signal</keyword>